<protein>
    <submittedName>
        <fullName evidence="2">ATP synthase subunit 8</fullName>
    </submittedName>
</protein>
<evidence type="ECO:0000313" key="2">
    <source>
        <dbReference type="EMBL" id="AOY36406.1"/>
    </source>
</evidence>
<dbReference type="EMBL" id="KU854912">
    <property type="protein sequence ID" value="AOY36406.1"/>
    <property type="molecule type" value="Genomic_DNA"/>
</dbReference>
<accession>A0A1D9CJG0</accession>
<reference evidence="2" key="1">
    <citation type="journal article" date="2016" name="Syst. Entomol.">
        <title>Sibling species in the Chrysis ignita complex: molecular, morphological and trophic differentiation of Baltic species, with a description of two new cryptic species (Hymenoptera: Chrysididae).</title>
        <authorList>
            <person name="Orlovskyte S."/>
            <person name="Budrys E."/>
            <person name="Budriene A."/>
            <person name="Radzeviciute R."/>
            <person name="Soon V."/>
        </authorList>
    </citation>
    <scope>NUCLEOTIDE SEQUENCE</scope>
</reference>
<keyword evidence="1" id="KW-0812">Transmembrane</keyword>
<dbReference type="AlphaFoldDB" id="A0A1D9CJG0"/>
<name>A0A1D9CJG0_9HYME</name>
<organism evidence="2">
    <name type="scientific">Chrysis horridula</name>
    <dbReference type="NCBI Taxonomy" id="1906576"/>
    <lineage>
        <taxon>Eukaryota</taxon>
        <taxon>Metazoa</taxon>
        <taxon>Ecdysozoa</taxon>
        <taxon>Arthropoda</taxon>
        <taxon>Hexapoda</taxon>
        <taxon>Insecta</taxon>
        <taxon>Pterygota</taxon>
        <taxon>Neoptera</taxon>
        <taxon>Endopterygota</taxon>
        <taxon>Hymenoptera</taxon>
        <taxon>Apocrita</taxon>
        <taxon>Aculeata</taxon>
        <taxon>Chrysidoidea</taxon>
        <taxon>Chrysididae</taxon>
        <taxon>Chrysidinae</taxon>
        <taxon>Chrysidini</taxon>
        <taxon>Chrysis</taxon>
    </lineage>
</organism>
<evidence type="ECO:0000256" key="1">
    <source>
        <dbReference type="SAM" id="Phobius"/>
    </source>
</evidence>
<gene>
    <name evidence="2" type="primary">ATP8</name>
</gene>
<feature type="transmembrane region" description="Helical" evidence="1">
    <location>
        <begin position="12"/>
        <end position="32"/>
    </location>
</feature>
<keyword evidence="2" id="KW-0496">Mitochondrion</keyword>
<keyword evidence="1" id="KW-0472">Membrane</keyword>
<keyword evidence="1" id="KW-1133">Transmembrane helix</keyword>
<geneLocation type="mitochondrion" evidence="2"/>
<proteinExistence type="predicted"/>
<sequence length="52" mass="6474">MPQMSQMNWLILMFYFLMLIYLLMIVSSYLNFYSVKSKSILKIKSEYYKNMW</sequence>